<accession>A0A6J4R905</accession>
<evidence type="ECO:0000256" key="1">
    <source>
        <dbReference type="SAM" id="Phobius"/>
    </source>
</evidence>
<name>A0A6J4R905_9ACTN</name>
<sequence length="99" mass="10734">MNGEGALGFMAYLSEILTGDLGWAVFAVSLLAGVLPDALLMLQRRGFGRGGVGFGRRRGSFGLFRILFVVLFTTVLGPIVLVALLAFLAYRFYASSRNR</sequence>
<reference evidence="2" key="1">
    <citation type="submission" date="2020-02" db="EMBL/GenBank/DDBJ databases">
        <authorList>
            <person name="Meier V. D."/>
        </authorList>
    </citation>
    <scope>NUCLEOTIDE SEQUENCE</scope>
    <source>
        <strain evidence="2">AVDCRST_MAG12</strain>
    </source>
</reference>
<gene>
    <name evidence="2" type="ORF">AVDCRST_MAG12-197</name>
</gene>
<organism evidence="2">
    <name type="scientific">uncultured Rubrobacteraceae bacterium</name>
    <dbReference type="NCBI Taxonomy" id="349277"/>
    <lineage>
        <taxon>Bacteria</taxon>
        <taxon>Bacillati</taxon>
        <taxon>Actinomycetota</taxon>
        <taxon>Rubrobacteria</taxon>
        <taxon>Rubrobacterales</taxon>
        <taxon>Rubrobacteraceae</taxon>
        <taxon>environmental samples</taxon>
    </lineage>
</organism>
<dbReference type="AlphaFoldDB" id="A0A6J4R905"/>
<dbReference type="EMBL" id="CADCVK010000023">
    <property type="protein sequence ID" value="CAA9464827.1"/>
    <property type="molecule type" value="Genomic_DNA"/>
</dbReference>
<keyword evidence="1" id="KW-0472">Membrane</keyword>
<keyword evidence="1" id="KW-1133">Transmembrane helix</keyword>
<protein>
    <submittedName>
        <fullName evidence="2">Uncharacterized protein</fullName>
    </submittedName>
</protein>
<feature type="transmembrane region" description="Helical" evidence="1">
    <location>
        <begin position="21"/>
        <end position="42"/>
    </location>
</feature>
<keyword evidence="1" id="KW-0812">Transmembrane</keyword>
<feature type="transmembrane region" description="Helical" evidence="1">
    <location>
        <begin position="63"/>
        <end position="90"/>
    </location>
</feature>
<proteinExistence type="predicted"/>
<evidence type="ECO:0000313" key="2">
    <source>
        <dbReference type="EMBL" id="CAA9464827.1"/>
    </source>
</evidence>